<name>A0A657M085_9HYPH</name>
<proteinExistence type="predicted"/>
<feature type="domain" description="Phosphomevalonate dehydratase small subunit-like" evidence="2">
    <location>
        <begin position="29"/>
        <end position="103"/>
    </location>
</feature>
<accession>A0A657M085</accession>
<dbReference type="InterPro" id="IPR002840">
    <property type="entry name" value="PMDh-S-like_dom"/>
</dbReference>
<dbReference type="SUPFAM" id="SSF52016">
    <property type="entry name" value="LeuD/IlvD-like"/>
    <property type="match status" value="1"/>
</dbReference>
<sequence length="144" mass="14916">MSGDAKKHIATLLAPGFAEASPFVLAEPLSFWGGLDSATGRIIDRWHPQKDAIITGRILLMTAGRGSSSGSSVLAEAIRLGKGPAGIVLLSRDAIVTVGAMVAAELYGIACPVVMAREEDWAEISSASRLTLQASGDAAFILLP</sequence>
<comment type="caution">
    <text evidence="3">The sequence shown here is derived from an EMBL/GenBank/DDBJ whole genome shotgun (WGS) entry which is preliminary data.</text>
</comment>
<dbReference type="Proteomes" id="UP000182661">
    <property type="component" value="Unassembled WGS sequence"/>
</dbReference>
<dbReference type="AlphaFoldDB" id="A0A657M085"/>
<dbReference type="PANTHER" id="PTHR36577:SF3">
    <property type="entry name" value="DUF521 DOMAIN PROTEIN (AFU_ORTHOLOGUE AFUA_6G00490)"/>
    <property type="match status" value="1"/>
</dbReference>
<gene>
    <name evidence="3" type="ORF">AX760_00340</name>
</gene>
<dbReference type="EMBL" id="LSRP01000001">
    <property type="protein sequence ID" value="OJG01586.1"/>
    <property type="molecule type" value="Genomic_DNA"/>
</dbReference>
<organism evidence="3 4">
    <name type="scientific">Pararhizobium antarcticum</name>
    <dbReference type="NCBI Taxonomy" id="1798805"/>
    <lineage>
        <taxon>Bacteria</taxon>
        <taxon>Pseudomonadati</taxon>
        <taxon>Pseudomonadota</taxon>
        <taxon>Alphaproteobacteria</taxon>
        <taxon>Hyphomicrobiales</taxon>
        <taxon>Rhizobiaceae</taxon>
        <taxon>Rhizobium/Agrobacterium group</taxon>
        <taxon>Pararhizobium</taxon>
    </lineage>
</organism>
<evidence type="ECO:0000313" key="4">
    <source>
        <dbReference type="Proteomes" id="UP000182661"/>
    </source>
</evidence>
<protein>
    <submittedName>
        <fullName evidence="3">Aconitase subunit 2</fullName>
    </submittedName>
</protein>
<dbReference type="GO" id="GO:0016829">
    <property type="term" value="F:lyase activity"/>
    <property type="evidence" value="ECO:0007669"/>
    <property type="project" value="UniProtKB-KW"/>
</dbReference>
<evidence type="ECO:0000256" key="1">
    <source>
        <dbReference type="ARBA" id="ARBA00023239"/>
    </source>
</evidence>
<keyword evidence="4" id="KW-1185">Reference proteome</keyword>
<keyword evidence="1" id="KW-0456">Lyase</keyword>
<evidence type="ECO:0000259" key="2">
    <source>
        <dbReference type="Pfam" id="PF01989"/>
    </source>
</evidence>
<reference evidence="3 4" key="1">
    <citation type="submission" date="2016-02" db="EMBL/GenBank/DDBJ databases">
        <title>Genome sequencing of a beta-galactosidase producing bacteria Rhizobium sp. 59.</title>
        <authorList>
            <person name="Wang D."/>
            <person name="Kot W."/>
            <person name="Qin Y."/>
            <person name="Hansen L."/>
            <person name="Naqvi K."/>
            <person name="Rensing C."/>
        </authorList>
    </citation>
    <scope>NUCLEOTIDE SEQUENCE [LARGE SCALE GENOMIC DNA]</scope>
    <source>
        <strain evidence="3 4">59</strain>
    </source>
</reference>
<evidence type="ECO:0000313" key="3">
    <source>
        <dbReference type="EMBL" id="OJG01586.1"/>
    </source>
</evidence>
<dbReference type="PANTHER" id="PTHR36577">
    <property type="entry name" value="DUF521 DOMAIN PROTEIN (AFU_ORTHOLOGUE AFUA_6G00490)"/>
    <property type="match status" value="1"/>
</dbReference>
<dbReference type="Gene3D" id="3.50.30.10">
    <property type="entry name" value="Phosphohistidine domain"/>
    <property type="match status" value="1"/>
</dbReference>
<dbReference type="Pfam" id="PF01989">
    <property type="entry name" value="AcnX_swivel_put"/>
    <property type="match status" value="1"/>
</dbReference>